<evidence type="ECO:0000256" key="4">
    <source>
        <dbReference type="ARBA" id="ARBA00023002"/>
    </source>
</evidence>
<name>A0ABU9Y986_9SPHN</name>
<evidence type="ECO:0000256" key="5">
    <source>
        <dbReference type="ARBA" id="ARBA00024042"/>
    </source>
</evidence>
<dbReference type="RefSeq" id="WP_343890938.1">
    <property type="nucleotide sequence ID" value="NZ_BAAAEH010000036.1"/>
</dbReference>
<dbReference type="GO" id="GO:0016491">
    <property type="term" value="F:oxidoreductase activity"/>
    <property type="evidence" value="ECO:0007669"/>
    <property type="project" value="UniProtKB-KW"/>
</dbReference>
<reference evidence="7 8" key="1">
    <citation type="submission" date="2024-05" db="EMBL/GenBank/DDBJ databases">
        <authorList>
            <person name="Liu Q."/>
            <person name="Xin Y.-H."/>
        </authorList>
    </citation>
    <scope>NUCLEOTIDE SEQUENCE [LARGE SCALE GENOMIC DNA]</scope>
    <source>
        <strain evidence="7 8">CGMCC 1.10181</strain>
    </source>
</reference>
<dbReference type="PIRSF" id="PIRSF000138">
    <property type="entry name" value="Al-hdrx_acd_dh"/>
    <property type="match status" value="1"/>
</dbReference>
<keyword evidence="8" id="KW-1185">Reference proteome</keyword>
<evidence type="ECO:0000256" key="3">
    <source>
        <dbReference type="ARBA" id="ARBA00022643"/>
    </source>
</evidence>
<evidence type="ECO:0000313" key="8">
    <source>
        <dbReference type="Proteomes" id="UP001419910"/>
    </source>
</evidence>
<accession>A0ABU9Y986</accession>
<evidence type="ECO:0000256" key="2">
    <source>
        <dbReference type="ARBA" id="ARBA00022630"/>
    </source>
</evidence>
<sequence length="387" mass="40853">MSSKRAVTISDLQRAARRYVPDFAFKPAEIGTGDGRGPVSNVAAFAGYVLVPRVPESPVVPALATTLFGRSYALPFGISAIGYAGKMRADTDFALAQAAVAANIPFLLSGGSVASLEAVAKIAPDHVWQQLYAAADPAITDDFLARGLACGRDVLVLTVDMPTPPIPDWLLRSGILPPGSVARRAWPHFLWQLATHPRWTVGHVCRGGMPRMEGWAKYLPDGASPAAVAAFAHGQIVSGVSWPEVDRIRQRWPGKFVVKGLLHPDDVARAFALGADAVTVSNHGGNKMENAISSLAALETIRQAGTGPVFFDGGIRCGADLVTARALGSDFSFIGRAALYGALADGRAGALRAIAILQEQLERSLMHLGIASLEAATPGLVRRVPDR</sequence>
<dbReference type="EC" id="1.-.-.-" evidence="7"/>
<dbReference type="InterPro" id="IPR012133">
    <property type="entry name" value="Alpha-hydoxy_acid_DH_FMN"/>
</dbReference>
<comment type="caution">
    <text evidence="7">The sequence shown here is derived from an EMBL/GenBank/DDBJ whole genome shotgun (WGS) entry which is preliminary data.</text>
</comment>
<keyword evidence="4 7" id="KW-0560">Oxidoreductase</keyword>
<comment type="cofactor">
    <cofactor evidence="1">
        <name>FMN</name>
        <dbReference type="ChEBI" id="CHEBI:58210"/>
    </cofactor>
</comment>
<feature type="domain" description="FMN hydroxy acid dehydrogenase" evidence="6">
    <location>
        <begin position="1"/>
        <end position="386"/>
    </location>
</feature>
<dbReference type="InterPro" id="IPR000262">
    <property type="entry name" value="FMN-dep_DH"/>
</dbReference>
<dbReference type="CDD" id="cd02809">
    <property type="entry name" value="alpha_hydroxyacid_oxid_FMN"/>
    <property type="match status" value="1"/>
</dbReference>
<evidence type="ECO:0000313" key="7">
    <source>
        <dbReference type="EMBL" id="MEN2792363.1"/>
    </source>
</evidence>
<dbReference type="PANTHER" id="PTHR10578:SF107">
    <property type="entry name" value="2-HYDROXYACID OXIDASE 1"/>
    <property type="match status" value="1"/>
</dbReference>
<dbReference type="SUPFAM" id="SSF51395">
    <property type="entry name" value="FMN-linked oxidoreductases"/>
    <property type="match status" value="1"/>
</dbReference>
<dbReference type="EMBL" id="JBDIME010000027">
    <property type="protein sequence ID" value="MEN2792363.1"/>
    <property type="molecule type" value="Genomic_DNA"/>
</dbReference>
<gene>
    <name evidence="7" type="ORF">ABC974_22215</name>
</gene>
<dbReference type="Gene3D" id="3.20.20.70">
    <property type="entry name" value="Aldolase class I"/>
    <property type="match status" value="1"/>
</dbReference>
<dbReference type="InterPro" id="IPR037396">
    <property type="entry name" value="FMN_HAD"/>
</dbReference>
<keyword evidence="2" id="KW-0285">Flavoprotein</keyword>
<dbReference type="Proteomes" id="UP001419910">
    <property type="component" value="Unassembled WGS sequence"/>
</dbReference>
<dbReference type="PROSITE" id="PS51349">
    <property type="entry name" value="FMN_HYDROXY_ACID_DH_2"/>
    <property type="match status" value="1"/>
</dbReference>
<dbReference type="Pfam" id="PF01070">
    <property type="entry name" value="FMN_dh"/>
    <property type="match status" value="1"/>
</dbReference>
<organism evidence="7 8">
    <name type="scientific">Sphingomonas oligophenolica</name>
    <dbReference type="NCBI Taxonomy" id="301154"/>
    <lineage>
        <taxon>Bacteria</taxon>
        <taxon>Pseudomonadati</taxon>
        <taxon>Pseudomonadota</taxon>
        <taxon>Alphaproteobacteria</taxon>
        <taxon>Sphingomonadales</taxon>
        <taxon>Sphingomonadaceae</taxon>
        <taxon>Sphingomonas</taxon>
    </lineage>
</organism>
<dbReference type="InterPro" id="IPR013785">
    <property type="entry name" value="Aldolase_TIM"/>
</dbReference>
<protein>
    <submittedName>
        <fullName evidence="7">Alpha-hydroxy acid oxidase</fullName>
        <ecNumber evidence="7">1.-.-.-</ecNumber>
    </submittedName>
</protein>
<evidence type="ECO:0000256" key="1">
    <source>
        <dbReference type="ARBA" id="ARBA00001917"/>
    </source>
</evidence>
<proteinExistence type="inferred from homology"/>
<evidence type="ECO:0000259" key="6">
    <source>
        <dbReference type="PROSITE" id="PS51349"/>
    </source>
</evidence>
<dbReference type="PANTHER" id="PTHR10578">
    <property type="entry name" value="S -2-HYDROXY-ACID OXIDASE-RELATED"/>
    <property type="match status" value="1"/>
</dbReference>
<keyword evidence="3" id="KW-0288">FMN</keyword>
<comment type="similarity">
    <text evidence="5">Belongs to the FMN-dependent alpha-hydroxy acid dehydrogenase family.</text>
</comment>